<accession>A0A5B7E7T8</accession>
<protein>
    <submittedName>
        <fullName evidence="1">Uncharacterized protein</fullName>
    </submittedName>
</protein>
<comment type="caution">
    <text evidence="1">The sequence shown here is derived from an EMBL/GenBank/DDBJ whole genome shotgun (WGS) entry which is preliminary data.</text>
</comment>
<sequence>MAITARKEVWDYGSRVDASTTTFTTITITTTTTTTITTTAFPPPQHRISLPTLSSHTFISHFQLAFIPRTHLPLIPFILFTTLSASP</sequence>
<evidence type="ECO:0000313" key="1">
    <source>
        <dbReference type="EMBL" id="MPC29266.1"/>
    </source>
</evidence>
<dbReference type="Proteomes" id="UP000324222">
    <property type="component" value="Unassembled WGS sequence"/>
</dbReference>
<proteinExistence type="predicted"/>
<reference evidence="1 2" key="1">
    <citation type="submission" date="2019-05" db="EMBL/GenBank/DDBJ databases">
        <title>Another draft genome of Portunus trituberculatus and its Hox gene families provides insights of decapod evolution.</title>
        <authorList>
            <person name="Jeong J.-H."/>
            <person name="Song I."/>
            <person name="Kim S."/>
            <person name="Choi T."/>
            <person name="Kim D."/>
            <person name="Ryu S."/>
            <person name="Kim W."/>
        </authorList>
    </citation>
    <scope>NUCLEOTIDE SEQUENCE [LARGE SCALE GENOMIC DNA]</scope>
    <source>
        <tissue evidence="1">Muscle</tissue>
    </source>
</reference>
<dbReference type="AlphaFoldDB" id="A0A5B7E7T8"/>
<name>A0A5B7E7T8_PORTR</name>
<keyword evidence="2" id="KW-1185">Reference proteome</keyword>
<dbReference type="EMBL" id="VSRR010002044">
    <property type="protein sequence ID" value="MPC29266.1"/>
    <property type="molecule type" value="Genomic_DNA"/>
</dbReference>
<organism evidence="1 2">
    <name type="scientific">Portunus trituberculatus</name>
    <name type="common">Swimming crab</name>
    <name type="synonym">Neptunus trituberculatus</name>
    <dbReference type="NCBI Taxonomy" id="210409"/>
    <lineage>
        <taxon>Eukaryota</taxon>
        <taxon>Metazoa</taxon>
        <taxon>Ecdysozoa</taxon>
        <taxon>Arthropoda</taxon>
        <taxon>Crustacea</taxon>
        <taxon>Multicrustacea</taxon>
        <taxon>Malacostraca</taxon>
        <taxon>Eumalacostraca</taxon>
        <taxon>Eucarida</taxon>
        <taxon>Decapoda</taxon>
        <taxon>Pleocyemata</taxon>
        <taxon>Brachyura</taxon>
        <taxon>Eubrachyura</taxon>
        <taxon>Portunoidea</taxon>
        <taxon>Portunidae</taxon>
        <taxon>Portuninae</taxon>
        <taxon>Portunus</taxon>
    </lineage>
</organism>
<gene>
    <name evidence="1" type="ORF">E2C01_022490</name>
</gene>
<evidence type="ECO:0000313" key="2">
    <source>
        <dbReference type="Proteomes" id="UP000324222"/>
    </source>
</evidence>